<organism evidence="2 3">
    <name type="scientific">Dryococelus australis</name>
    <dbReference type="NCBI Taxonomy" id="614101"/>
    <lineage>
        <taxon>Eukaryota</taxon>
        <taxon>Metazoa</taxon>
        <taxon>Ecdysozoa</taxon>
        <taxon>Arthropoda</taxon>
        <taxon>Hexapoda</taxon>
        <taxon>Insecta</taxon>
        <taxon>Pterygota</taxon>
        <taxon>Neoptera</taxon>
        <taxon>Polyneoptera</taxon>
        <taxon>Phasmatodea</taxon>
        <taxon>Verophasmatodea</taxon>
        <taxon>Anareolatae</taxon>
        <taxon>Phasmatidae</taxon>
        <taxon>Eurycanthinae</taxon>
        <taxon>Dryococelus</taxon>
    </lineage>
</organism>
<feature type="region of interest" description="Disordered" evidence="1">
    <location>
        <begin position="58"/>
        <end position="81"/>
    </location>
</feature>
<feature type="region of interest" description="Disordered" evidence="1">
    <location>
        <begin position="388"/>
        <end position="407"/>
    </location>
</feature>
<evidence type="ECO:0000313" key="2">
    <source>
        <dbReference type="EMBL" id="KAJ8897249.1"/>
    </source>
</evidence>
<evidence type="ECO:0000313" key="3">
    <source>
        <dbReference type="Proteomes" id="UP001159363"/>
    </source>
</evidence>
<dbReference type="Proteomes" id="UP001159363">
    <property type="component" value="Chromosome 1"/>
</dbReference>
<proteinExistence type="predicted"/>
<feature type="compositionally biased region" description="Basic residues" evidence="1">
    <location>
        <begin position="397"/>
        <end position="407"/>
    </location>
</feature>
<gene>
    <name evidence="2" type="ORF">PR048_002595</name>
</gene>
<keyword evidence="3" id="KW-1185">Reference proteome</keyword>
<evidence type="ECO:0000256" key="1">
    <source>
        <dbReference type="SAM" id="MobiDB-lite"/>
    </source>
</evidence>
<reference evidence="2 3" key="1">
    <citation type="submission" date="2023-02" db="EMBL/GenBank/DDBJ databases">
        <title>LHISI_Scaffold_Assembly.</title>
        <authorList>
            <person name="Stuart O.P."/>
            <person name="Cleave R."/>
            <person name="Magrath M.J.L."/>
            <person name="Mikheyev A.S."/>
        </authorList>
    </citation>
    <scope>NUCLEOTIDE SEQUENCE [LARGE SCALE GENOMIC DNA]</scope>
    <source>
        <strain evidence="2">Daus_M_001</strain>
        <tissue evidence="2">Leg muscle</tissue>
    </source>
</reference>
<name>A0ABQ9IM27_9NEOP</name>
<protein>
    <submittedName>
        <fullName evidence="2">Uncharacterized protein</fullName>
    </submittedName>
</protein>
<accession>A0ABQ9IM27</accession>
<sequence length="407" mass="44791">MRTTYPVIENFIAGILKESHAMTFMAGRGYILLIGHRLFGYPLLFNVSASLALHRDSLPRSPPTKASRVQSPAGSPDSRKWESCRMMPSVGGFSRGFPVSPAPSFRRCSIFTSITLIGSQDLAFKRRPNLFTSHQAQQTVNRPHSVVNTRKPQIGRTVKAAQFDTEICAPNFIVLKALLWSYTPSTKAIPTACSSGRLDEGSAYTAGKGRSFRAQERATLHTSVSGQAKHFMDTRDHSFGDPLTKGKQRRCRSVGCSNILDIRLRGRVTGRPVANLDVDLILAKQRRESATSRTSVYNKVRVTKANGTGALCGERLRIEHHKLEIYVGSASGCFWGPRWLSGQPARLPPRQSGLNPRPGHSGFSHVGIVPDDAVGRWVLSGISRPPRPAIPALPHPNHPRRLPRPLC</sequence>
<comment type="caution">
    <text evidence="2">The sequence shown here is derived from an EMBL/GenBank/DDBJ whole genome shotgun (WGS) entry which is preliminary data.</text>
</comment>
<dbReference type="EMBL" id="JARBHB010000001">
    <property type="protein sequence ID" value="KAJ8897249.1"/>
    <property type="molecule type" value="Genomic_DNA"/>
</dbReference>